<name>A0ABQ6GJM4_9BACL</name>
<accession>A0ABQ6GJM4</accession>
<sequence length="245" mass="28268">MDRIRVARQSAAASVVLPFAAVFIWPSQTWLNALFLLWTIAAAVYWMKSERKEQELRMARTVQMLQTAGVKTLNHHRHDWMNDLQVLFGYIRMNKLDKTVEYVEKIRVRMTEESQIAKLGIPSLISYIQSFRTLTNALQLEVKLDEGIHLNELDDKGRDIAENLISLINAYRFSVKTGYGDPAVLTLSLSRIEEKLTVAFYYEGDLTSEQQLADKIKQQLEGAYLLPVDVEHPQRKLVLEADWRA</sequence>
<organism evidence="6 7">
    <name type="scientific">Paenibacillus glycanilyticus</name>
    <dbReference type="NCBI Taxonomy" id="126569"/>
    <lineage>
        <taxon>Bacteria</taxon>
        <taxon>Bacillati</taxon>
        <taxon>Bacillota</taxon>
        <taxon>Bacilli</taxon>
        <taxon>Bacillales</taxon>
        <taxon>Paenibacillaceae</taxon>
        <taxon>Paenibacillus</taxon>
    </lineage>
</organism>
<proteinExistence type="predicted"/>
<keyword evidence="4" id="KW-0472">Membrane</keyword>
<keyword evidence="1" id="KW-0597">Phosphoprotein</keyword>
<feature type="domain" description="SpoOB alpha-helical" evidence="5">
    <location>
        <begin position="70"/>
        <end position="119"/>
    </location>
</feature>
<dbReference type="EMBL" id="BSSQ01000015">
    <property type="protein sequence ID" value="GLX69521.1"/>
    <property type="molecule type" value="Genomic_DNA"/>
</dbReference>
<reference evidence="6 7" key="1">
    <citation type="submission" date="2023-03" db="EMBL/GenBank/DDBJ databases">
        <title>Draft genome sequence of the bacteria which degrade cell wall of Tricholomamatutake.</title>
        <authorList>
            <person name="Konishi Y."/>
            <person name="Fukuta Y."/>
            <person name="Shirasaka N."/>
        </authorList>
    </citation>
    <scope>NUCLEOTIDE SEQUENCE [LARGE SCALE GENOMIC DNA]</scope>
    <source>
        <strain evidence="7">mu1</strain>
    </source>
</reference>
<gene>
    <name evidence="6" type="ORF">MU1_38660</name>
</gene>
<dbReference type="InterPro" id="IPR016120">
    <property type="entry name" value="Sig_transdc_His_kin_SpoOB"/>
</dbReference>
<keyword evidence="4" id="KW-1133">Transmembrane helix</keyword>
<evidence type="ECO:0000256" key="4">
    <source>
        <dbReference type="SAM" id="Phobius"/>
    </source>
</evidence>
<keyword evidence="3" id="KW-0418">Kinase</keyword>
<dbReference type="InterPro" id="IPR039506">
    <property type="entry name" value="SPOB_a"/>
</dbReference>
<dbReference type="RefSeq" id="WP_284240298.1">
    <property type="nucleotide sequence ID" value="NZ_BSSQ01000015.1"/>
</dbReference>
<comment type="caution">
    <text evidence="6">The sequence shown here is derived from an EMBL/GenBank/DDBJ whole genome shotgun (WGS) entry which is preliminary data.</text>
</comment>
<feature type="transmembrane region" description="Helical" evidence="4">
    <location>
        <begin position="30"/>
        <end position="47"/>
    </location>
</feature>
<evidence type="ECO:0000259" key="5">
    <source>
        <dbReference type="Pfam" id="PF14689"/>
    </source>
</evidence>
<evidence type="ECO:0000313" key="6">
    <source>
        <dbReference type="EMBL" id="GLX69521.1"/>
    </source>
</evidence>
<evidence type="ECO:0000256" key="1">
    <source>
        <dbReference type="ARBA" id="ARBA00022553"/>
    </source>
</evidence>
<evidence type="ECO:0000313" key="7">
    <source>
        <dbReference type="Proteomes" id="UP001157114"/>
    </source>
</evidence>
<protein>
    <recommendedName>
        <fullName evidence="5">SpoOB alpha-helical domain-containing protein</fullName>
    </recommendedName>
</protein>
<dbReference type="SUPFAM" id="SSF55890">
    <property type="entry name" value="Sporulation response regulatory protein Spo0B"/>
    <property type="match status" value="1"/>
</dbReference>
<dbReference type="Pfam" id="PF14689">
    <property type="entry name" value="SPOB_a"/>
    <property type="match status" value="1"/>
</dbReference>
<keyword evidence="4" id="KW-0812">Transmembrane</keyword>
<evidence type="ECO:0000256" key="3">
    <source>
        <dbReference type="ARBA" id="ARBA00022777"/>
    </source>
</evidence>
<evidence type="ECO:0000256" key="2">
    <source>
        <dbReference type="ARBA" id="ARBA00022679"/>
    </source>
</evidence>
<keyword evidence="7" id="KW-1185">Reference proteome</keyword>
<keyword evidence="2" id="KW-0808">Transferase</keyword>
<dbReference type="Proteomes" id="UP001157114">
    <property type="component" value="Unassembled WGS sequence"/>
</dbReference>
<dbReference type="Gene3D" id="1.10.287.130">
    <property type="match status" value="1"/>
</dbReference>